<dbReference type="PANTHER" id="PTHR11606:SF13">
    <property type="entry name" value="GLUTAMATE DEHYDROGENASE 1, MITOCHONDRIAL"/>
    <property type="match status" value="1"/>
</dbReference>
<dbReference type="SUPFAM" id="SSF53223">
    <property type="entry name" value="Aminoacid dehydrogenase-like, N-terminal domain"/>
    <property type="match status" value="1"/>
</dbReference>
<dbReference type="SMART" id="SM00839">
    <property type="entry name" value="ELFV_dehydrog"/>
    <property type="match status" value="1"/>
</dbReference>
<evidence type="ECO:0000313" key="10">
    <source>
        <dbReference type="EMBL" id="SIR04022.1"/>
    </source>
</evidence>
<protein>
    <recommendedName>
        <fullName evidence="2 4">Glutamate dehydrogenase</fullName>
    </recommendedName>
</protein>
<feature type="binding site" evidence="6">
    <location>
        <position position="104"/>
    </location>
    <ligand>
        <name>substrate</name>
    </ligand>
</feature>
<dbReference type="InterPro" id="IPR046346">
    <property type="entry name" value="Aminoacid_DH-like_N_sf"/>
</dbReference>
<name>A0A1N6XNY0_9BACI</name>
<proteinExistence type="inferred from homology"/>
<dbReference type="Gene3D" id="3.40.50.720">
    <property type="entry name" value="NAD(P)-binding Rossmann-like Domain"/>
    <property type="match status" value="1"/>
</dbReference>
<evidence type="ECO:0000256" key="6">
    <source>
        <dbReference type="PIRSR" id="PIRSR000185-2"/>
    </source>
</evidence>
<keyword evidence="3 4" id="KW-0560">Oxidoreductase</keyword>
<dbReference type="AlphaFoldDB" id="A0A1N6XNY0"/>
<feature type="binding site" evidence="6">
    <location>
        <position position="201"/>
    </location>
    <ligand>
        <name>NAD(+)</name>
        <dbReference type="ChEBI" id="CHEBI:57540"/>
    </ligand>
</feature>
<feature type="site" description="Important for catalysis" evidence="7">
    <location>
        <position position="156"/>
    </location>
</feature>
<comment type="similarity">
    <text evidence="1 4 8">Belongs to the Glu/Leu/Phe/Val dehydrogenases family.</text>
</comment>
<evidence type="ECO:0000313" key="11">
    <source>
        <dbReference type="Proteomes" id="UP000186385"/>
    </source>
</evidence>
<feature type="binding site" evidence="6">
    <location>
        <position position="392"/>
    </location>
    <ligand>
        <name>substrate</name>
    </ligand>
</feature>
<dbReference type="Pfam" id="PF02812">
    <property type="entry name" value="ELFV_dehydrog_N"/>
    <property type="match status" value="1"/>
</dbReference>
<dbReference type="Proteomes" id="UP000186385">
    <property type="component" value="Unassembled WGS sequence"/>
</dbReference>
<organism evidence="10 11">
    <name type="scientific">Domibacillus enclensis</name>
    <dbReference type="NCBI Taxonomy" id="1017273"/>
    <lineage>
        <taxon>Bacteria</taxon>
        <taxon>Bacillati</taxon>
        <taxon>Bacillota</taxon>
        <taxon>Bacilli</taxon>
        <taxon>Bacillales</taxon>
        <taxon>Bacillaceae</taxon>
        <taxon>Domibacillus</taxon>
    </lineage>
</organism>
<evidence type="ECO:0000256" key="5">
    <source>
        <dbReference type="PIRSR" id="PIRSR000185-1"/>
    </source>
</evidence>
<sequence length="459" mass="51200">MISQTRMIVQNSLDALLENEVFLPELTGTERKKAFMSLSSILSTPNHVHKSFIRLPLESGEVVRIPAFRVQHNNALGPYKGGIRFHESVNEEEVINLAFLMTLKNALHNVPFGGGKGGILIDPKTLDERELHLLCVKYVRYFSDLIGPDKDIPAPDVGSGEREMDWMMTEYKKIHPGHAYLGSFTGKSVAIGGSKGRREATGKGVYFTYRYLLHDYMRQNEKTLASSHNAFAKTALEHAGRPMRTAIQGFGNVGSVTAMEAYSCPHIQNKIVAVSDRNGTLVNPDGLDIPALVAFASKNRGDLPMTQKALQAAGVSADIHDRDAILSMELDVLFLAALEDQLHDDNKEQVRARIIVEGANAPITQEADDYFSEKGVVIIPDILANAGGVIVSYLEWLQGRETQFYTEEAVYEQLIHKMQETMETILPQFFADPFSLRQNCYIHSLTRLSDVLYRQGQLY</sequence>
<evidence type="ECO:0000256" key="8">
    <source>
        <dbReference type="RuleBase" id="RU004417"/>
    </source>
</evidence>
<dbReference type="PRINTS" id="PR00082">
    <property type="entry name" value="GLFDHDRGNASE"/>
</dbReference>
<keyword evidence="6" id="KW-0547">Nucleotide-binding</keyword>
<gene>
    <name evidence="10" type="ORF">SAMN05443094_10510</name>
</gene>
<dbReference type="InterPro" id="IPR006097">
    <property type="entry name" value="Glu/Leu/Phe/Val/Trp_DH_dimer"/>
</dbReference>
<evidence type="ECO:0000256" key="2">
    <source>
        <dbReference type="ARBA" id="ARBA00012896"/>
    </source>
</evidence>
<dbReference type="PIRSF" id="PIRSF000185">
    <property type="entry name" value="Glu_DH"/>
    <property type="match status" value="1"/>
</dbReference>
<feature type="binding site" evidence="6">
    <location>
        <position position="252"/>
    </location>
    <ligand>
        <name>NAD(+)</name>
        <dbReference type="ChEBI" id="CHEBI:57540"/>
    </ligand>
</feature>
<accession>A0A1N6XNY0</accession>
<evidence type="ECO:0000256" key="3">
    <source>
        <dbReference type="ARBA" id="ARBA00023002"/>
    </source>
</evidence>
<dbReference type="OrthoDB" id="9803297at2"/>
<dbReference type="PROSITE" id="PS00074">
    <property type="entry name" value="GLFV_DEHYDROGENASE"/>
    <property type="match status" value="1"/>
</dbReference>
<evidence type="ECO:0000256" key="4">
    <source>
        <dbReference type="PIRNR" id="PIRNR000185"/>
    </source>
</evidence>
<keyword evidence="6" id="KW-0520">NAD</keyword>
<dbReference type="SUPFAM" id="SSF51735">
    <property type="entry name" value="NAD(P)-binding Rossmann-fold domains"/>
    <property type="match status" value="1"/>
</dbReference>
<dbReference type="GO" id="GO:0000166">
    <property type="term" value="F:nucleotide binding"/>
    <property type="evidence" value="ECO:0007669"/>
    <property type="project" value="UniProtKB-KW"/>
</dbReference>
<dbReference type="RefSeq" id="WP_094031973.1">
    <property type="nucleotide sequence ID" value="NZ_FTLX01000005.1"/>
</dbReference>
<feature type="domain" description="Glutamate/phenylalanine/leucine/valine/L-tryptophan dehydrogenase C-terminal" evidence="9">
    <location>
        <begin position="225"/>
        <end position="456"/>
    </location>
</feature>
<evidence type="ECO:0000259" key="9">
    <source>
        <dbReference type="SMART" id="SM00839"/>
    </source>
</evidence>
<dbReference type="STRING" id="1017273.SAMN05443094_10510"/>
<dbReference type="InterPro" id="IPR006096">
    <property type="entry name" value="Glu/Leu/Phe/Val/Trp_DH_C"/>
</dbReference>
<dbReference type="CDD" id="cd01076">
    <property type="entry name" value="NAD_bind_1_Glu_DH"/>
    <property type="match status" value="1"/>
</dbReference>
<feature type="active site" description="Proton donor" evidence="5">
    <location>
        <position position="116"/>
    </location>
</feature>
<evidence type="ECO:0000256" key="7">
    <source>
        <dbReference type="PIRSR" id="PIRSR000185-3"/>
    </source>
</evidence>
<dbReference type="InterPro" id="IPR033922">
    <property type="entry name" value="NAD_bind_Glu_DH"/>
</dbReference>
<dbReference type="InterPro" id="IPR036291">
    <property type="entry name" value="NAD(P)-bd_dom_sf"/>
</dbReference>
<dbReference type="GO" id="GO:0004352">
    <property type="term" value="F:glutamate dehydrogenase (NAD+) activity"/>
    <property type="evidence" value="ECO:0007669"/>
    <property type="project" value="TreeGrafter"/>
</dbReference>
<feature type="binding site" evidence="6">
    <location>
        <position position="80"/>
    </location>
    <ligand>
        <name>substrate</name>
    </ligand>
</feature>
<dbReference type="Pfam" id="PF00208">
    <property type="entry name" value="ELFV_dehydrog"/>
    <property type="match status" value="1"/>
</dbReference>
<evidence type="ECO:0000256" key="1">
    <source>
        <dbReference type="ARBA" id="ARBA00006382"/>
    </source>
</evidence>
<reference evidence="10 11" key="1">
    <citation type="submission" date="2017-01" db="EMBL/GenBank/DDBJ databases">
        <authorList>
            <person name="Mah S.A."/>
            <person name="Swanson W.J."/>
            <person name="Moy G.W."/>
            <person name="Vacquier V.D."/>
        </authorList>
    </citation>
    <scope>NUCLEOTIDE SEQUENCE [LARGE SCALE GENOMIC DNA]</scope>
    <source>
        <strain evidence="10 11">NIO-1016</strain>
    </source>
</reference>
<dbReference type="Gene3D" id="3.40.50.10860">
    <property type="entry name" value="Leucine Dehydrogenase, chain A, domain 1"/>
    <property type="match status" value="1"/>
</dbReference>
<dbReference type="GO" id="GO:0006538">
    <property type="term" value="P:L-glutamate catabolic process"/>
    <property type="evidence" value="ECO:0007669"/>
    <property type="project" value="TreeGrafter"/>
</dbReference>
<dbReference type="InterPro" id="IPR033524">
    <property type="entry name" value="Glu/Leu/Phe/Val_DH_AS"/>
</dbReference>
<dbReference type="EMBL" id="FTLX01000005">
    <property type="protein sequence ID" value="SIR04022.1"/>
    <property type="molecule type" value="Genomic_DNA"/>
</dbReference>
<dbReference type="InterPro" id="IPR006095">
    <property type="entry name" value="Glu/Leu/Phe/Val/Trp_DH"/>
</dbReference>
<dbReference type="InterPro" id="IPR014362">
    <property type="entry name" value="Glu_DH"/>
</dbReference>
<dbReference type="PANTHER" id="PTHR11606">
    <property type="entry name" value="GLUTAMATE DEHYDROGENASE"/>
    <property type="match status" value="1"/>
</dbReference>